<dbReference type="EMBL" id="JACRTL010000005">
    <property type="protein sequence ID" value="MBC8611446.1"/>
    <property type="molecule type" value="Genomic_DNA"/>
</dbReference>
<dbReference type="InterPro" id="IPR036890">
    <property type="entry name" value="HATPase_C_sf"/>
</dbReference>
<dbReference type="Pfam" id="PF02518">
    <property type="entry name" value="HATPase_c"/>
    <property type="match status" value="1"/>
</dbReference>
<dbReference type="SMART" id="SM00304">
    <property type="entry name" value="HAMP"/>
    <property type="match status" value="1"/>
</dbReference>
<evidence type="ECO:0000313" key="8">
    <source>
        <dbReference type="Proteomes" id="UP000632659"/>
    </source>
</evidence>
<dbReference type="GO" id="GO:0016020">
    <property type="term" value="C:membrane"/>
    <property type="evidence" value="ECO:0007669"/>
    <property type="project" value="UniProtKB-SubCell"/>
</dbReference>
<keyword evidence="5" id="KW-0472">Membrane</keyword>
<evidence type="ECO:0000256" key="3">
    <source>
        <dbReference type="ARBA" id="ARBA00022679"/>
    </source>
</evidence>
<dbReference type="Gene3D" id="3.30.565.10">
    <property type="entry name" value="Histidine kinase-like ATPase, C-terminal domain"/>
    <property type="match status" value="1"/>
</dbReference>
<comment type="subcellular location">
    <subcellularLocation>
        <location evidence="1">Membrane</location>
    </subcellularLocation>
</comment>
<dbReference type="Proteomes" id="UP000632659">
    <property type="component" value="Unassembled WGS sequence"/>
</dbReference>
<dbReference type="InterPro" id="IPR010559">
    <property type="entry name" value="Sig_transdc_His_kin_internal"/>
</dbReference>
<dbReference type="InterPro" id="IPR003660">
    <property type="entry name" value="HAMP_dom"/>
</dbReference>
<sequence>MSCFQWKLKHCMIIGISGIIILTSLILLLFPTISYTKLYEEQTINYCKNFSLQIATDLTNRLEQYEQKIDNLIDDPSFRLLLNPNMEFTDATYQYLHIISNYFKKDSLDGYYLQEIDCYLWHANQPLAYGSKPTELVNTFNSSYYYTALLAPTTLNWIGYDQKSDSIEISRIIYDYNNYKPIGLLIMRLSLSFFSDVLSKYEQENVGQINILTNRGSQISPIKKTITSQNDIDNCFNASSSGTLNSLDSWIIYSKLKDTYANYPYEKWTVMVSITKTSVLQNYQQMELLFILTAIGIAVIAVLITVKFSTKVTTPIGNLAKAMKTVQQGELNTQLNEHSHINEINDLSHGFNQMTEQLNQLINTVYKSKLAEKDSQLRVLKSQINPHFLFNTLQLIGWKAHEYDADEISDMISSLSYMLAADLYTGNEQCFTLEDELEYIHHYITIIHQKYKDKIIFQLNAQPECLQCRIPKMILQPFVENAVVHGIAPKTEPGTIQIEINIKNSDLYIQITDDGVGMRNDILEEIHNNNELTSSDSKGHHIALKNIQNRIHLLYGTEYGFTIKSQFYQGTTIILKLPVNNERTNQNDQSTNC</sequence>
<dbReference type="PANTHER" id="PTHR34220:SF7">
    <property type="entry name" value="SENSOR HISTIDINE KINASE YPDA"/>
    <property type="match status" value="1"/>
</dbReference>
<dbReference type="Pfam" id="PF06580">
    <property type="entry name" value="His_kinase"/>
    <property type="match status" value="1"/>
</dbReference>
<evidence type="ECO:0000259" key="6">
    <source>
        <dbReference type="PROSITE" id="PS50885"/>
    </source>
</evidence>
<name>A0A8J6PFJ7_9FIRM</name>
<keyword evidence="5" id="KW-1133">Transmembrane helix</keyword>
<protein>
    <submittedName>
        <fullName evidence="7">Sensor histidine kinase</fullName>
    </submittedName>
</protein>
<keyword evidence="5" id="KW-0812">Transmembrane</keyword>
<evidence type="ECO:0000313" key="7">
    <source>
        <dbReference type="EMBL" id="MBC8611446.1"/>
    </source>
</evidence>
<keyword evidence="4 7" id="KW-0418">Kinase</keyword>
<gene>
    <name evidence="7" type="ORF">H8702_10070</name>
</gene>
<dbReference type="RefSeq" id="WP_187536656.1">
    <property type="nucleotide sequence ID" value="NZ_JACRTL010000005.1"/>
</dbReference>
<dbReference type="Gene3D" id="6.10.340.10">
    <property type="match status" value="1"/>
</dbReference>
<comment type="caution">
    <text evidence="7">The sequence shown here is derived from an EMBL/GenBank/DDBJ whole genome shotgun (WGS) entry which is preliminary data.</text>
</comment>
<evidence type="ECO:0000256" key="5">
    <source>
        <dbReference type="SAM" id="Phobius"/>
    </source>
</evidence>
<dbReference type="PROSITE" id="PS50885">
    <property type="entry name" value="HAMP"/>
    <property type="match status" value="1"/>
</dbReference>
<evidence type="ECO:0000256" key="1">
    <source>
        <dbReference type="ARBA" id="ARBA00004370"/>
    </source>
</evidence>
<dbReference type="InterPro" id="IPR050640">
    <property type="entry name" value="Bact_2-comp_sensor_kinase"/>
</dbReference>
<keyword evidence="2" id="KW-0597">Phosphoprotein</keyword>
<keyword evidence="8" id="KW-1185">Reference proteome</keyword>
<dbReference type="Pfam" id="PF00672">
    <property type="entry name" value="HAMP"/>
    <property type="match status" value="1"/>
</dbReference>
<dbReference type="PANTHER" id="PTHR34220">
    <property type="entry name" value="SENSOR HISTIDINE KINASE YPDA"/>
    <property type="match status" value="1"/>
</dbReference>
<dbReference type="AlphaFoldDB" id="A0A8J6PFJ7"/>
<reference evidence="7" key="1">
    <citation type="submission" date="2020-08" db="EMBL/GenBank/DDBJ databases">
        <title>Genome public.</title>
        <authorList>
            <person name="Liu C."/>
            <person name="Sun Q."/>
        </authorList>
    </citation>
    <scope>NUCLEOTIDE SEQUENCE</scope>
    <source>
        <strain evidence="7">NSJ-15</strain>
    </source>
</reference>
<dbReference type="InterPro" id="IPR003594">
    <property type="entry name" value="HATPase_dom"/>
</dbReference>
<keyword evidence="3" id="KW-0808">Transferase</keyword>
<dbReference type="SUPFAM" id="SSF158472">
    <property type="entry name" value="HAMP domain-like"/>
    <property type="match status" value="1"/>
</dbReference>
<evidence type="ECO:0000256" key="2">
    <source>
        <dbReference type="ARBA" id="ARBA00022553"/>
    </source>
</evidence>
<feature type="transmembrane region" description="Helical" evidence="5">
    <location>
        <begin position="12"/>
        <end position="33"/>
    </location>
</feature>
<proteinExistence type="predicted"/>
<feature type="domain" description="HAMP" evidence="6">
    <location>
        <begin position="310"/>
        <end position="363"/>
    </location>
</feature>
<accession>A0A8J6PFJ7</accession>
<dbReference type="SUPFAM" id="SSF55874">
    <property type="entry name" value="ATPase domain of HSP90 chaperone/DNA topoisomerase II/histidine kinase"/>
    <property type="match status" value="1"/>
</dbReference>
<evidence type="ECO:0000256" key="4">
    <source>
        <dbReference type="ARBA" id="ARBA00022777"/>
    </source>
</evidence>
<dbReference type="GO" id="GO:0000155">
    <property type="term" value="F:phosphorelay sensor kinase activity"/>
    <property type="evidence" value="ECO:0007669"/>
    <property type="project" value="InterPro"/>
</dbReference>
<dbReference type="CDD" id="cd06225">
    <property type="entry name" value="HAMP"/>
    <property type="match status" value="1"/>
</dbReference>
<organism evidence="7 8">
    <name type="scientific">Massiliimalia timonensis</name>
    <dbReference type="NCBI Taxonomy" id="1987501"/>
    <lineage>
        <taxon>Bacteria</taxon>
        <taxon>Bacillati</taxon>
        <taxon>Bacillota</taxon>
        <taxon>Clostridia</taxon>
        <taxon>Eubacteriales</taxon>
        <taxon>Oscillospiraceae</taxon>
        <taxon>Massiliimalia</taxon>
    </lineage>
</organism>